<evidence type="ECO:0000256" key="2">
    <source>
        <dbReference type="SAM" id="SignalP"/>
    </source>
</evidence>
<dbReference type="Ensembl" id="ENSSRHT00000071377.1">
    <property type="protein sequence ID" value="ENSSRHP00000069476.1"/>
    <property type="gene ID" value="ENSSRHG00000034577.1"/>
</dbReference>
<dbReference type="PROSITE" id="PS50835">
    <property type="entry name" value="IG_LIKE"/>
    <property type="match status" value="1"/>
</dbReference>
<dbReference type="Gene3D" id="2.60.40.10">
    <property type="entry name" value="Immunoglobulins"/>
    <property type="match status" value="2"/>
</dbReference>
<evidence type="ECO:0000313" key="4">
    <source>
        <dbReference type="Ensembl" id="ENSSRHP00000069476.1"/>
    </source>
</evidence>
<dbReference type="SMART" id="SM00409">
    <property type="entry name" value="IG"/>
    <property type="match status" value="2"/>
</dbReference>
<dbReference type="InterPro" id="IPR036179">
    <property type="entry name" value="Ig-like_dom_sf"/>
</dbReference>
<dbReference type="Proteomes" id="UP000472270">
    <property type="component" value="Unassembled WGS sequence"/>
</dbReference>
<keyword evidence="1" id="KW-0812">Transmembrane</keyword>
<dbReference type="Pfam" id="PF07686">
    <property type="entry name" value="V-set"/>
    <property type="match status" value="2"/>
</dbReference>
<reference evidence="4" key="1">
    <citation type="submission" date="2025-08" db="UniProtKB">
        <authorList>
            <consortium name="Ensembl"/>
        </authorList>
    </citation>
    <scope>IDENTIFICATION</scope>
</reference>
<accession>A0A673L0T0</accession>
<dbReference type="InterPro" id="IPR013783">
    <property type="entry name" value="Ig-like_fold"/>
</dbReference>
<dbReference type="SUPFAM" id="SSF48726">
    <property type="entry name" value="Immunoglobulin"/>
    <property type="match status" value="2"/>
</dbReference>
<keyword evidence="1" id="KW-1133">Transmembrane helix</keyword>
<dbReference type="InterPro" id="IPR013106">
    <property type="entry name" value="Ig_V-set"/>
</dbReference>
<feature type="domain" description="Ig-like" evidence="3">
    <location>
        <begin position="24"/>
        <end position="123"/>
    </location>
</feature>
<protein>
    <recommendedName>
        <fullName evidence="3">Ig-like domain-containing protein</fullName>
    </recommendedName>
</protein>
<dbReference type="PANTHER" id="PTHR21063:SF4">
    <property type="entry name" value="CD48 ANTIGEN-RELATED"/>
    <property type="match status" value="1"/>
</dbReference>
<feature type="signal peptide" evidence="2">
    <location>
        <begin position="1"/>
        <end position="28"/>
    </location>
</feature>
<evidence type="ECO:0000313" key="5">
    <source>
        <dbReference type="Proteomes" id="UP000472270"/>
    </source>
</evidence>
<evidence type="ECO:0000259" key="3">
    <source>
        <dbReference type="PROSITE" id="PS50835"/>
    </source>
</evidence>
<keyword evidence="1" id="KW-0472">Membrane</keyword>
<dbReference type="InterPro" id="IPR007110">
    <property type="entry name" value="Ig-like_dom"/>
</dbReference>
<keyword evidence="5" id="KW-1185">Reference proteome</keyword>
<organism evidence="4 5">
    <name type="scientific">Sinocyclocheilus rhinocerous</name>
    <dbReference type="NCBI Taxonomy" id="307959"/>
    <lineage>
        <taxon>Eukaryota</taxon>
        <taxon>Metazoa</taxon>
        <taxon>Chordata</taxon>
        <taxon>Craniata</taxon>
        <taxon>Vertebrata</taxon>
        <taxon>Euteleostomi</taxon>
        <taxon>Actinopterygii</taxon>
        <taxon>Neopterygii</taxon>
        <taxon>Teleostei</taxon>
        <taxon>Ostariophysi</taxon>
        <taxon>Cypriniformes</taxon>
        <taxon>Cyprinidae</taxon>
        <taxon>Cyprininae</taxon>
        <taxon>Sinocyclocheilus</taxon>
    </lineage>
</organism>
<feature type="transmembrane region" description="Helical" evidence="1">
    <location>
        <begin position="242"/>
        <end position="262"/>
    </location>
</feature>
<reference evidence="4" key="2">
    <citation type="submission" date="2025-09" db="UniProtKB">
        <authorList>
            <consortium name="Ensembl"/>
        </authorList>
    </citation>
    <scope>IDENTIFICATION</scope>
</reference>
<dbReference type="InterPro" id="IPR003599">
    <property type="entry name" value="Ig_sub"/>
</dbReference>
<keyword evidence="2" id="KW-0732">Signal</keyword>
<name>A0A673L0T0_9TELE</name>
<sequence length="294" mass="33337">VEKHFHTLKSILFGLCLLSSSGVPGVYTDSVSVFLMEGDLVTLYTDTETNQQENIKWYFNESRIAEIPGDQSKFCTDDQCKERFRDRLKLDHQTGSLTITNTRTTDSGLYKLLINSSNEKIFSVTVQGVSAKVKKSEGQSVTLDTGEIKKTNDLLTWYFNDTLIAEITGNQSKIYTDDERFRGRMKLDHQTGSLTIMNTRTTDSGLYELQINGSSEKRFSVTVQDNCFVYNLQIPCSNVAPGATHVFFVYIYIYILFIFLLFKERVSNMRLLAVHSARTLCLLHTQGCAAAHKH</sequence>
<proteinExistence type="predicted"/>
<feature type="chain" id="PRO_5025609907" description="Ig-like domain-containing protein" evidence="2">
    <location>
        <begin position="29"/>
        <end position="294"/>
    </location>
</feature>
<dbReference type="AlphaFoldDB" id="A0A673L0T0"/>
<dbReference type="PANTHER" id="PTHR21063">
    <property type="entry name" value="LFA-3"/>
    <property type="match status" value="1"/>
</dbReference>
<evidence type="ECO:0000256" key="1">
    <source>
        <dbReference type="SAM" id="Phobius"/>
    </source>
</evidence>